<comment type="caution">
    <text evidence="1">The sequence shown here is derived from an EMBL/GenBank/DDBJ whole genome shotgun (WGS) entry which is preliminary data.</text>
</comment>
<accession>A0A9D4FRA4</accession>
<organism evidence="1 2">
    <name type="scientific">Dreissena polymorpha</name>
    <name type="common">Zebra mussel</name>
    <name type="synonym">Mytilus polymorpha</name>
    <dbReference type="NCBI Taxonomy" id="45954"/>
    <lineage>
        <taxon>Eukaryota</taxon>
        <taxon>Metazoa</taxon>
        <taxon>Spiralia</taxon>
        <taxon>Lophotrochozoa</taxon>
        <taxon>Mollusca</taxon>
        <taxon>Bivalvia</taxon>
        <taxon>Autobranchia</taxon>
        <taxon>Heteroconchia</taxon>
        <taxon>Euheterodonta</taxon>
        <taxon>Imparidentia</taxon>
        <taxon>Neoheterodontei</taxon>
        <taxon>Myida</taxon>
        <taxon>Dreissenoidea</taxon>
        <taxon>Dreissenidae</taxon>
        <taxon>Dreissena</taxon>
    </lineage>
</organism>
<evidence type="ECO:0000313" key="2">
    <source>
        <dbReference type="Proteomes" id="UP000828390"/>
    </source>
</evidence>
<protein>
    <submittedName>
        <fullName evidence="1">Uncharacterized protein</fullName>
    </submittedName>
</protein>
<dbReference type="EMBL" id="JAIWYP010000006">
    <property type="protein sequence ID" value="KAH3803530.1"/>
    <property type="molecule type" value="Genomic_DNA"/>
</dbReference>
<keyword evidence="2" id="KW-1185">Reference proteome</keyword>
<gene>
    <name evidence="1" type="ORF">DPMN_131793</name>
</gene>
<evidence type="ECO:0000313" key="1">
    <source>
        <dbReference type="EMBL" id="KAH3803530.1"/>
    </source>
</evidence>
<sequence>MHQDQQPIQAGIHIQVHHMDNMYHSSTGYPMHRQKLIYHWHTEHLMDYTD</sequence>
<proteinExistence type="predicted"/>
<dbReference type="Proteomes" id="UP000828390">
    <property type="component" value="Unassembled WGS sequence"/>
</dbReference>
<dbReference type="AlphaFoldDB" id="A0A9D4FRA4"/>
<reference evidence="1" key="1">
    <citation type="journal article" date="2019" name="bioRxiv">
        <title>The Genome of the Zebra Mussel, Dreissena polymorpha: A Resource for Invasive Species Research.</title>
        <authorList>
            <person name="McCartney M.A."/>
            <person name="Auch B."/>
            <person name="Kono T."/>
            <person name="Mallez S."/>
            <person name="Zhang Y."/>
            <person name="Obille A."/>
            <person name="Becker A."/>
            <person name="Abrahante J.E."/>
            <person name="Garbe J."/>
            <person name="Badalamenti J.P."/>
            <person name="Herman A."/>
            <person name="Mangelson H."/>
            <person name="Liachko I."/>
            <person name="Sullivan S."/>
            <person name="Sone E.D."/>
            <person name="Koren S."/>
            <person name="Silverstein K.A.T."/>
            <person name="Beckman K.B."/>
            <person name="Gohl D.M."/>
        </authorList>
    </citation>
    <scope>NUCLEOTIDE SEQUENCE</scope>
    <source>
        <strain evidence="1">Duluth1</strain>
        <tissue evidence="1">Whole animal</tissue>
    </source>
</reference>
<reference evidence="1" key="2">
    <citation type="submission" date="2020-11" db="EMBL/GenBank/DDBJ databases">
        <authorList>
            <person name="McCartney M.A."/>
            <person name="Auch B."/>
            <person name="Kono T."/>
            <person name="Mallez S."/>
            <person name="Becker A."/>
            <person name="Gohl D.M."/>
            <person name="Silverstein K.A.T."/>
            <person name="Koren S."/>
            <person name="Bechman K.B."/>
            <person name="Herman A."/>
            <person name="Abrahante J.E."/>
            <person name="Garbe J."/>
        </authorList>
    </citation>
    <scope>NUCLEOTIDE SEQUENCE</scope>
    <source>
        <strain evidence="1">Duluth1</strain>
        <tissue evidence="1">Whole animal</tissue>
    </source>
</reference>
<name>A0A9D4FRA4_DREPO</name>